<evidence type="ECO:0000313" key="5">
    <source>
        <dbReference type="EMBL" id="VDP00431.1"/>
    </source>
</evidence>
<keyword evidence="1" id="KW-0677">Repeat</keyword>
<dbReference type="PROSITE" id="PS50005">
    <property type="entry name" value="TPR"/>
    <property type="match status" value="1"/>
</dbReference>
<dbReference type="GO" id="GO:0036064">
    <property type="term" value="C:ciliary basal body"/>
    <property type="evidence" value="ECO:0007669"/>
    <property type="project" value="TreeGrafter"/>
</dbReference>
<dbReference type="Gene3D" id="1.25.40.10">
    <property type="entry name" value="Tetratricopeptide repeat domain"/>
    <property type="match status" value="2"/>
</dbReference>
<evidence type="ECO:0000256" key="2">
    <source>
        <dbReference type="ARBA" id="ARBA00022803"/>
    </source>
</evidence>
<sequence length="377" mass="42398">MPFEMALVEKMQKEFLFVIYNFGIATSEITPESSNWLIELHFLQRNFDMCKREIEAQVKGTSGLCAFVLFIQGLVQRLEGNVEGSLSTFEICHDFLPHKALYFKELARSCFLLGQHQRAITVYDEIVKLIPNDWSVHHCKALCYQRLKQYASTNMQQEAFEALGKALSFNPNHRRAIFAASSIIQQHGDYDVALSKYKIAAGAISCLKRAHYLAPLNWKIAYNLGLVYLETEQYASAFNYLSAAVNLSANDASVFLALAGCINQRAARSAANLPSIRRTSDKSCKEAMRVEPSRAEPNTTDFAQQIGVAVDMANEKKQCSVRQMQNGQVKTYIAVDEDDGIKRSLNIDYCCTVPACLRIAEIVSTPDYRVLVRLQAT</sequence>
<dbReference type="Proteomes" id="UP000270296">
    <property type="component" value="Unassembled WGS sequence"/>
</dbReference>
<dbReference type="WBParaSite" id="SBAD_0000337701-mRNA-1">
    <property type="protein sequence ID" value="SBAD_0000337701-mRNA-1"/>
    <property type="gene ID" value="SBAD_0000337701"/>
</dbReference>
<dbReference type="SUPFAM" id="SSF48452">
    <property type="entry name" value="TPR-like"/>
    <property type="match status" value="1"/>
</dbReference>
<reference evidence="7" key="1">
    <citation type="submission" date="2016-06" db="UniProtKB">
        <authorList>
            <consortium name="WormBaseParasite"/>
        </authorList>
    </citation>
    <scope>IDENTIFICATION</scope>
</reference>
<evidence type="ECO:0000313" key="7">
    <source>
        <dbReference type="WBParaSite" id="SBAD_0000337701-mRNA-1"/>
    </source>
</evidence>
<feature type="repeat" description="TPR" evidence="4">
    <location>
        <begin position="218"/>
        <end position="251"/>
    </location>
</feature>
<protein>
    <submittedName>
        <fullName evidence="7">TPR_REGION domain-containing protein</fullName>
    </submittedName>
</protein>
<dbReference type="AlphaFoldDB" id="A0A183IHX8"/>
<dbReference type="PANTHER" id="PTHR44186:SF1">
    <property type="entry name" value="BARDET-BIEDL SYNDROME 4 PROTEIN"/>
    <property type="match status" value="1"/>
</dbReference>
<dbReference type="PANTHER" id="PTHR44186">
    <property type="match status" value="1"/>
</dbReference>
<dbReference type="InterPro" id="IPR019734">
    <property type="entry name" value="TPR_rpt"/>
</dbReference>
<dbReference type="Pfam" id="PF13432">
    <property type="entry name" value="TPR_16"/>
    <property type="match status" value="1"/>
</dbReference>
<organism evidence="7">
    <name type="scientific">Soboliphyme baturini</name>
    <dbReference type="NCBI Taxonomy" id="241478"/>
    <lineage>
        <taxon>Eukaryota</taxon>
        <taxon>Metazoa</taxon>
        <taxon>Ecdysozoa</taxon>
        <taxon>Nematoda</taxon>
        <taxon>Enoplea</taxon>
        <taxon>Dorylaimia</taxon>
        <taxon>Dioctophymatida</taxon>
        <taxon>Dioctophymatoidea</taxon>
        <taxon>Soboliphymatidae</taxon>
        <taxon>Soboliphyme</taxon>
    </lineage>
</organism>
<dbReference type="OrthoDB" id="309339at2759"/>
<dbReference type="SMART" id="SM00028">
    <property type="entry name" value="TPR"/>
    <property type="match status" value="4"/>
</dbReference>
<name>A0A183IHX8_9BILA</name>
<keyword evidence="2 4" id="KW-0802">TPR repeat</keyword>
<dbReference type="EMBL" id="UZAM01007632">
    <property type="protein sequence ID" value="VDP00431.1"/>
    <property type="molecule type" value="Genomic_DNA"/>
</dbReference>
<dbReference type="InterPro" id="IPR011990">
    <property type="entry name" value="TPR-like_helical_dom_sf"/>
</dbReference>
<evidence type="ECO:0000256" key="4">
    <source>
        <dbReference type="PROSITE-ProRule" id="PRU00339"/>
    </source>
</evidence>
<evidence type="ECO:0000256" key="3">
    <source>
        <dbReference type="ARBA" id="ARBA00023778"/>
    </source>
</evidence>
<dbReference type="GO" id="GO:0061512">
    <property type="term" value="P:protein localization to cilium"/>
    <property type="evidence" value="ECO:0007669"/>
    <property type="project" value="TreeGrafter"/>
</dbReference>
<accession>A0A183IHX8</accession>
<reference evidence="5 6" key="2">
    <citation type="submission" date="2018-11" db="EMBL/GenBank/DDBJ databases">
        <authorList>
            <consortium name="Pathogen Informatics"/>
        </authorList>
    </citation>
    <scope>NUCLEOTIDE SEQUENCE [LARGE SCALE GENOMIC DNA]</scope>
</reference>
<evidence type="ECO:0000256" key="1">
    <source>
        <dbReference type="ARBA" id="ARBA00022737"/>
    </source>
</evidence>
<gene>
    <name evidence="5" type="ORF">SBAD_LOCUS3223</name>
</gene>
<evidence type="ECO:0000313" key="6">
    <source>
        <dbReference type="Proteomes" id="UP000270296"/>
    </source>
</evidence>
<dbReference type="GO" id="GO:0060271">
    <property type="term" value="P:cilium assembly"/>
    <property type="evidence" value="ECO:0007669"/>
    <property type="project" value="TreeGrafter"/>
</dbReference>
<keyword evidence="6" id="KW-1185">Reference proteome</keyword>
<comment type="similarity">
    <text evidence="3">Belongs to the BBS4 family.</text>
</comment>
<proteinExistence type="inferred from homology"/>